<dbReference type="SUPFAM" id="SSF69635">
    <property type="entry name" value="Type III secretory system chaperone-like"/>
    <property type="match status" value="1"/>
</dbReference>
<dbReference type="InterPro" id="IPR010261">
    <property type="entry name" value="Tir_chaperone"/>
</dbReference>
<comment type="caution">
    <text evidence="1">The sequence shown here is derived from an EMBL/GenBank/DDBJ whole genome shotgun (WGS) entry which is preliminary data.</text>
</comment>
<dbReference type="Pfam" id="PF05932">
    <property type="entry name" value="CesT"/>
    <property type="match status" value="1"/>
</dbReference>
<evidence type="ECO:0000313" key="2">
    <source>
        <dbReference type="Proteomes" id="UP000814158"/>
    </source>
</evidence>
<accession>A0ABS9GGM3</accession>
<dbReference type="Proteomes" id="UP000814158">
    <property type="component" value="Unassembled WGS sequence"/>
</dbReference>
<dbReference type="CDD" id="cd16364">
    <property type="entry name" value="T3SC_I-like"/>
    <property type="match status" value="1"/>
</dbReference>
<proteinExistence type="predicted"/>
<keyword evidence="2" id="KW-1185">Reference proteome</keyword>
<gene>
    <name evidence="1" type="ORF">GIV68_02525</name>
</gene>
<dbReference type="Gene3D" id="3.30.1460.10">
    <property type="match status" value="1"/>
</dbReference>
<reference evidence="1 2" key="1">
    <citation type="submission" date="2019-11" db="EMBL/GenBank/DDBJ databases">
        <title>Epiphytic Pseudomonas syringae from cherry orchards.</title>
        <authorList>
            <person name="Hulin M.T."/>
        </authorList>
    </citation>
    <scope>NUCLEOTIDE SEQUENCE [LARGE SCALE GENOMIC DNA]</scope>
    <source>
        <strain evidence="1 2">PA-3-2A</strain>
    </source>
</reference>
<sequence>MSELVIDWAQSNEAQLTLYEENNTICLQRHTQALLISAQLTESAPGNSQLQTWMGLGGHSLNHFQGALAMAPESGALWLLQILPPTCGTEQLLASLESLLNQRDIWRTLAARLSRPAQRFKPRPLGQLLY</sequence>
<dbReference type="EMBL" id="WKAT01000003">
    <property type="protein sequence ID" value="MCF5543616.1"/>
    <property type="molecule type" value="Genomic_DNA"/>
</dbReference>
<organism evidence="1 2">
    <name type="scientific">Pseudomonas salomonii</name>
    <dbReference type="NCBI Taxonomy" id="191391"/>
    <lineage>
        <taxon>Bacteria</taxon>
        <taxon>Pseudomonadati</taxon>
        <taxon>Pseudomonadota</taxon>
        <taxon>Gammaproteobacteria</taxon>
        <taxon>Pseudomonadales</taxon>
        <taxon>Pseudomonadaceae</taxon>
        <taxon>Pseudomonas</taxon>
    </lineage>
</organism>
<dbReference type="RefSeq" id="WP_236369240.1">
    <property type="nucleotide sequence ID" value="NZ_WKAT01000003.1"/>
</dbReference>
<protein>
    <submittedName>
        <fullName evidence="1">Type III secretion protein</fullName>
    </submittedName>
</protein>
<evidence type="ECO:0000313" key="1">
    <source>
        <dbReference type="EMBL" id="MCF5543616.1"/>
    </source>
</evidence>
<name>A0ABS9GGM3_9PSED</name>